<dbReference type="EMBL" id="WSRR01000003">
    <property type="protein sequence ID" value="MVX60376.1"/>
    <property type="molecule type" value="Genomic_DNA"/>
</dbReference>
<comment type="caution">
    <text evidence="1">The sequence shown here is derived from an EMBL/GenBank/DDBJ whole genome shotgun (WGS) entry which is preliminary data.</text>
</comment>
<evidence type="ECO:0000313" key="2">
    <source>
        <dbReference type="Proteomes" id="UP000463388"/>
    </source>
</evidence>
<dbReference type="InterPro" id="IPR029052">
    <property type="entry name" value="Metallo-depent_PP-like"/>
</dbReference>
<dbReference type="SUPFAM" id="SSF56300">
    <property type="entry name" value="Metallo-dependent phosphatases"/>
    <property type="match status" value="1"/>
</dbReference>
<name>A0A6N8JNH3_9ACTN</name>
<proteinExistence type="predicted"/>
<accession>A0A6N8JNH3</accession>
<evidence type="ECO:0000313" key="1">
    <source>
        <dbReference type="EMBL" id="MVX60376.1"/>
    </source>
</evidence>
<keyword evidence="2" id="KW-1185">Reference proteome</keyword>
<gene>
    <name evidence="1" type="ORF">GKZ27_02720</name>
</gene>
<reference evidence="1 2" key="1">
    <citation type="submission" date="2019-12" db="EMBL/GenBank/DDBJ databases">
        <title>Microbes associate with the intestines of laboratory mice.</title>
        <authorList>
            <person name="Navarre W."/>
            <person name="Wong E."/>
        </authorList>
    </citation>
    <scope>NUCLEOTIDE SEQUENCE [LARGE SCALE GENOMIC DNA]</scope>
    <source>
        <strain evidence="1 2">NM66_B29</strain>
    </source>
</reference>
<dbReference type="RefSeq" id="WP_160344870.1">
    <property type="nucleotide sequence ID" value="NZ_WSRR01000003.1"/>
</dbReference>
<protein>
    <submittedName>
        <fullName evidence="1">Serine/threonine protein phosphatase</fullName>
    </submittedName>
</protein>
<organism evidence="1 2">
    <name type="scientific">Adlercreutzia mucosicola</name>
    <dbReference type="NCBI Taxonomy" id="580026"/>
    <lineage>
        <taxon>Bacteria</taxon>
        <taxon>Bacillati</taxon>
        <taxon>Actinomycetota</taxon>
        <taxon>Coriobacteriia</taxon>
        <taxon>Eggerthellales</taxon>
        <taxon>Eggerthellaceae</taxon>
        <taxon>Adlercreutzia</taxon>
    </lineage>
</organism>
<dbReference type="Gene3D" id="3.60.21.10">
    <property type="match status" value="1"/>
</dbReference>
<sequence>MAIYLTGDTHGTYDMERFEPAAWAERDWRPTADDYLIVLGDVGCIYHTQAYDLPDLDPRDRQVVDALTALPWTVLFIDGNHENHDTLLAMDVERWHDGLVNHVSNRLIHLMRGQVFEIEGLRIFTMGGAHSPDWLHRTPGLSWWPEEMPSEEDYAEARDNLLEVGNRIDLVLTHTCPTEVVAELVGDDFADPDELTNWLQRLSDKIEFNHWYFGHFHEDVGPLYDGRFTCLFESIVEIDPNGGDAVELD</sequence>
<dbReference type="AlphaFoldDB" id="A0A6N8JNH3"/>
<dbReference type="Proteomes" id="UP000463388">
    <property type="component" value="Unassembled WGS sequence"/>
</dbReference>
<dbReference type="OrthoDB" id="5380150at2"/>